<keyword evidence="1" id="KW-1133">Transmembrane helix</keyword>
<evidence type="ECO:0000313" key="2">
    <source>
        <dbReference type="EMBL" id="QHI35839.1"/>
    </source>
</evidence>
<keyword evidence="3" id="KW-1185">Reference proteome</keyword>
<dbReference type="AlphaFoldDB" id="A0A7L4ZHC6"/>
<dbReference type="KEGG" id="kan:IMCC3317_11870"/>
<protein>
    <submittedName>
        <fullName evidence="2">Uncharacterized protein</fullName>
    </submittedName>
</protein>
<keyword evidence="1" id="KW-0812">Transmembrane</keyword>
<feature type="transmembrane region" description="Helical" evidence="1">
    <location>
        <begin position="6"/>
        <end position="25"/>
    </location>
</feature>
<proteinExistence type="predicted"/>
<keyword evidence="1" id="KW-0472">Membrane</keyword>
<sequence>MLDNLPPQFYLTVVITLILAIYLITKLFKKKKN</sequence>
<accession>A0A7L4ZHC6</accession>
<organism evidence="2 3">
    <name type="scientific">Kordia antarctica</name>
    <dbReference type="NCBI Taxonomy" id="1218801"/>
    <lineage>
        <taxon>Bacteria</taxon>
        <taxon>Pseudomonadati</taxon>
        <taxon>Bacteroidota</taxon>
        <taxon>Flavobacteriia</taxon>
        <taxon>Flavobacteriales</taxon>
        <taxon>Flavobacteriaceae</taxon>
        <taxon>Kordia</taxon>
    </lineage>
</organism>
<evidence type="ECO:0000313" key="3">
    <source>
        <dbReference type="Proteomes" id="UP000464657"/>
    </source>
</evidence>
<evidence type="ECO:0000256" key="1">
    <source>
        <dbReference type="SAM" id="Phobius"/>
    </source>
</evidence>
<gene>
    <name evidence="2" type="ORF">IMCC3317_11870</name>
</gene>
<dbReference type="EMBL" id="CP019288">
    <property type="protein sequence ID" value="QHI35839.1"/>
    <property type="molecule type" value="Genomic_DNA"/>
</dbReference>
<dbReference type="Proteomes" id="UP000464657">
    <property type="component" value="Chromosome"/>
</dbReference>
<name>A0A7L4ZHC6_9FLAO</name>
<reference evidence="2 3" key="1">
    <citation type="journal article" date="2013" name="Int. J. Syst. Evol. Microbiol.">
        <title>Kordia antarctica sp. nov., isolated from Antarctic seawater.</title>
        <authorList>
            <person name="Baek K."/>
            <person name="Choi A."/>
            <person name="Kang I."/>
            <person name="Lee K."/>
            <person name="Cho J.C."/>
        </authorList>
    </citation>
    <scope>NUCLEOTIDE SEQUENCE [LARGE SCALE GENOMIC DNA]</scope>
    <source>
        <strain evidence="2 3">IMCC3317</strain>
    </source>
</reference>